<evidence type="ECO:0000313" key="14">
    <source>
        <dbReference type="EMBL" id="MDY5169376.1"/>
    </source>
</evidence>
<dbReference type="InterPro" id="IPR000644">
    <property type="entry name" value="CBS_dom"/>
</dbReference>
<evidence type="ECO:0000256" key="1">
    <source>
        <dbReference type="ARBA" id="ARBA00004651"/>
    </source>
</evidence>
<evidence type="ECO:0000256" key="8">
    <source>
        <dbReference type="ARBA" id="ARBA00023136"/>
    </source>
</evidence>
<dbReference type="EMBL" id="JALDAW010000022">
    <property type="protein sequence ID" value="MDY5169376.1"/>
    <property type="molecule type" value="Genomic_DNA"/>
</dbReference>
<dbReference type="Proteomes" id="UP001276902">
    <property type="component" value="Unassembled WGS sequence"/>
</dbReference>
<evidence type="ECO:0000256" key="5">
    <source>
        <dbReference type="ARBA" id="ARBA00022737"/>
    </source>
</evidence>
<comment type="subcellular location">
    <subcellularLocation>
        <location evidence="1">Cell membrane</location>
        <topology evidence="1">Multi-pass membrane protein</topology>
    </subcellularLocation>
</comment>
<reference evidence="14" key="1">
    <citation type="submission" date="2022-03" db="EMBL/GenBank/DDBJ databases">
        <title>First case of bacteraemia caused by Dielma fastidiosa in a patient hospitalised with diverticulitis.</title>
        <authorList>
            <person name="Forman-Ankjaer B."/>
            <person name="Hvid-Jensen F."/>
            <person name="Kobel C.M."/>
            <person name="Greve T."/>
        </authorList>
    </citation>
    <scope>NUCLEOTIDE SEQUENCE</scope>
    <source>
        <strain evidence="14">AUH_DF_2021</strain>
    </source>
</reference>
<dbReference type="SUPFAM" id="SSF56176">
    <property type="entry name" value="FAD-binding/transporter-associated domain-like"/>
    <property type="match status" value="1"/>
</dbReference>
<proteinExistence type="inferred from homology"/>
<keyword evidence="4 10" id="KW-0812">Transmembrane</keyword>
<organism evidence="14 15">
    <name type="scientific">Dielma fastidiosa</name>
    <dbReference type="NCBI Taxonomy" id="1034346"/>
    <lineage>
        <taxon>Bacteria</taxon>
        <taxon>Bacillati</taxon>
        <taxon>Bacillota</taxon>
        <taxon>Erysipelotrichia</taxon>
        <taxon>Erysipelotrichales</taxon>
        <taxon>Erysipelotrichaceae</taxon>
        <taxon>Dielma</taxon>
    </lineage>
</organism>
<dbReference type="PANTHER" id="PTHR43099">
    <property type="entry name" value="UPF0053 PROTEIN YRKA"/>
    <property type="match status" value="1"/>
</dbReference>
<dbReference type="PANTHER" id="PTHR43099:SF2">
    <property type="entry name" value="UPF0053 PROTEIN YRKA"/>
    <property type="match status" value="1"/>
</dbReference>
<dbReference type="InterPro" id="IPR002550">
    <property type="entry name" value="CNNM"/>
</dbReference>
<feature type="domain" description="CBS" evidence="12">
    <location>
        <begin position="288"/>
        <end position="348"/>
    </location>
</feature>
<dbReference type="PROSITE" id="PS51846">
    <property type="entry name" value="CNNM"/>
    <property type="match status" value="1"/>
</dbReference>
<keyword evidence="5" id="KW-0677">Repeat</keyword>
<dbReference type="InterPro" id="IPR005170">
    <property type="entry name" value="Transptr-assoc_dom"/>
</dbReference>
<dbReference type="FunFam" id="3.10.580.10:FF:000002">
    <property type="entry name" value="Magnesium/cobalt efflux protein CorC"/>
    <property type="match status" value="1"/>
</dbReference>
<keyword evidence="6 10" id="KW-1133">Transmembrane helix</keyword>
<dbReference type="RefSeq" id="WP_320884431.1">
    <property type="nucleotide sequence ID" value="NZ_BAABZA010000001.1"/>
</dbReference>
<feature type="domain" description="CBS" evidence="12">
    <location>
        <begin position="222"/>
        <end position="282"/>
    </location>
</feature>
<dbReference type="Pfam" id="PF00571">
    <property type="entry name" value="CBS"/>
    <property type="match status" value="2"/>
</dbReference>
<dbReference type="GO" id="GO:0050660">
    <property type="term" value="F:flavin adenine dinucleotide binding"/>
    <property type="evidence" value="ECO:0007669"/>
    <property type="project" value="InterPro"/>
</dbReference>
<comment type="similarity">
    <text evidence="2">Belongs to the UPF0053 family.</text>
</comment>
<keyword evidence="7 9" id="KW-0129">CBS domain</keyword>
<dbReference type="SUPFAM" id="SSF54631">
    <property type="entry name" value="CBS-domain pair"/>
    <property type="match status" value="1"/>
</dbReference>
<feature type="transmembrane region" description="Helical" evidence="11">
    <location>
        <begin position="7"/>
        <end position="26"/>
    </location>
</feature>
<dbReference type="InterPro" id="IPR051676">
    <property type="entry name" value="UPF0053_domain"/>
</dbReference>
<dbReference type="InterPro" id="IPR044751">
    <property type="entry name" value="Ion_transp-like_CBS"/>
</dbReference>
<evidence type="ECO:0000256" key="9">
    <source>
        <dbReference type="PROSITE-ProRule" id="PRU00703"/>
    </source>
</evidence>
<evidence type="ECO:0000256" key="7">
    <source>
        <dbReference type="ARBA" id="ARBA00023122"/>
    </source>
</evidence>
<feature type="transmembrane region" description="Helical" evidence="11">
    <location>
        <begin position="69"/>
        <end position="90"/>
    </location>
</feature>
<evidence type="ECO:0000256" key="4">
    <source>
        <dbReference type="ARBA" id="ARBA00022692"/>
    </source>
</evidence>
<dbReference type="Pfam" id="PF03471">
    <property type="entry name" value="CorC_HlyC"/>
    <property type="match status" value="1"/>
</dbReference>
<comment type="caution">
    <text evidence="14">The sequence shown here is derived from an EMBL/GenBank/DDBJ whole genome shotgun (WGS) entry which is preliminary data.</text>
</comment>
<gene>
    <name evidence="14" type="ORF">MQE39_14745</name>
</gene>
<evidence type="ECO:0000259" key="12">
    <source>
        <dbReference type="PROSITE" id="PS51371"/>
    </source>
</evidence>
<name>A0AB35UV95_9FIRM</name>
<dbReference type="SMART" id="SM00116">
    <property type="entry name" value="CBS"/>
    <property type="match status" value="2"/>
</dbReference>
<evidence type="ECO:0000313" key="15">
    <source>
        <dbReference type="Proteomes" id="UP001276902"/>
    </source>
</evidence>
<dbReference type="InterPro" id="IPR036318">
    <property type="entry name" value="FAD-bd_PCMH-like_sf"/>
</dbReference>
<dbReference type="GO" id="GO:0005886">
    <property type="term" value="C:plasma membrane"/>
    <property type="evidence" value="ECO:0007669"/>
    <property type="project" value="UniProtKB-SubCell"/>
</dbReference>
<dbReference type="SMART" id="SM01091">
    <property type="entry name" value="CorC_HlyC"/>
    <property type="match status" value="1"/>
</dbReference>
<keyword evidence="3" id="KW-1003">Cell membrane</keyword>
<evidence type="ECO:0000256" key="6">
    <source>
        <dbReference type="ARBA" id="ARBA00022989"/>
    </source>
</evidence>
<accession>A0AB35UV95</accession>
<dbReference type="Gene3D" id="3.10.580.10">
    <property type="entry name" value="CBS-domain"/>
    <property type="match status" value="1"/>
</dbReference>
<evidence type="ECO:0000256" key="2">
    <source>
        <dbReference type="ARBA" id="ARBA00006337"/>
    </source>
</evidence>
<dbReference type="Pfam" id="PF01595">
    <property type="entry name" value="CNNM"/>
    <property type="match status" value="1"/>
</dbReference>
<feature type="domain" description="CNNM transmembrane" evidence="13">
    <location>
        <begin position="3"/>
        <end position="203"/>
    </location>
</feature>
<keyword evidence="8 10" id="KW-0472">Membrane</keyword>
<sequence length="433" mass="48330">MDIDPDLFLQILLLIALTGINAFFAASEMAVVSLNKTKISTLAQEGNRKAQKLLELIDEPNRFLSTIQVAITLAGFFASASAATGISVYLADFFNHFNLPYSETIAVVIVTVILSYFTLVFGELFPKRIALQKSEQVSLASVNIIIFVSKIAAPFVKILSVSVTALLKLFHMNQDDIEDAVSEEEIKALLAAGTQSGVINKTGKEFMESIFEFDDKLAYEIMTPRPDVYMLDLDENLNQNLDELLAMRYSRIPVYQNDQDEIVGILHLKDLIIEAKQHGFDKIDLKAILQKPYFVPESIKIDVLFKKMQKAKIYMAILIDEYGGFAGIVTMEDLVEEIVGDISDEDDEPSEAIIKTADGSYIIAGSIPLDDLNEGLKLSLHSENHETLNGYLIDQLGIIPDDDAKDTIKIDNLYFEILEVKDKCIEKVKLKIN</sequence>
<evidence type="ECO:0000256" key="11">
    <source>
        <dbReference type="SAM" id="Phobius"/>
    </source>
</evidence>
<dbReference type="Gene3D" id="3.30.465.10">
    <property type="match status" value="1"/>
</dbReference>
<dbReference type="PROSITE" id="PS51371">
    <property type="entry name" value="CBS"/>
    <property type="match status" value="2"/>
</dbReference>
<evidence type="ECO:0000256" key="3">
    <source>
        <dbReference type="ARBA" id="ARBA00022475"/>
    </source>
</evidence>
<evidence type="ECO:0000256" key="10">
    <source>
        <dbReference type="PROSITE-ProRule" id="PRU01193"/>
    </source>
</evidence>
<dbReference type="InterPro" id="IPR016169">
    <property type="entry name" value="FAD-bd_PCMH_sub2"/>
</dbReference>
<feature type="transmembrane region" description="Helical" evidence="11">
    <location>
        <begin position="137"/>
        <end position="156"/>
    </location>
</feature>
<feature type="transmembrane region" description="Helical" evidence="11">
    <location>
        <begin position="105"/>
        <end position="125"/>
    </location>
</feature>
<dbReference type="AlphaFoldDB" id="A0AB35UV95"/>
<evidence type="ECO:0000259" key="13">
    <source>
        <dbReference type="PROSITE" id="PS51846"/>
    </source>
</evidence>
<protein>
    <submittedName>
        <fullName evidence="14">Hemolysin family protein</fullName>
    </submittedName>
</protein>
<dbReference type="CDD" id="cd04590">
    <property type="entry name" value="CBS_pair_CorC_HlyC_assoc"/>
    <property type="match status" value="1"/>
</dbReference>
<dbReference type="InterPro" id="IPR046342">
    <property type="entry name" value="CBS_dom_sf"/>
</dbReference>